<name>A0A410PX64_9FIRM</name>
<dbReference type="PIRSF" id="PIRSF001369">
    <property type="entry name" value="Citrate_synth"/>
    <property type="match status" value="1"/>
</dbReference>
<comment type="similarity">
    <text evidence="2 5">Belongs to the citrate synthase family.</text>
</comment>
<dbReference type="PANTHER" id="PTHR11739:SF4">
    <property type="entry name" value="CITRATE SYNTHASE, PEROXISOMAL"/>
    <property type="match status" value="1"/>
</dbReference>
<dbReference type="InterPro" id="IPR024176">
    <property type="entry name" value="Citrate_synthase_bac-typ"/>
</dbReference>
<accession>A0A410PX64</accession>
<dbReference type="Gene3D" id="1.10.580.10">
    <property type="entry name" value="Citrate Synthase, domain 1"/>
    <property type="match status" value="1"/>
</dbReference>
<evidence type="ECO:0000256" key="3">
    <source>
        <dbReference type="ARBA" id="ARBA00022679"/>
    </source>
</evidence>
<gene>
    <name evidence="7" type="ORF">EQM06_09855</name>
</gene>
<dbReference type="OrthoDB" id="9800864at2"/>
<dbReference type="KEGG" id="amij:EQM06_09855"/>
<dbReference type="InterPro" id="IPR036969">
    <property type="entry name" value="Citrate_synthase_sf"/>
</dbReference>
<dbReference type="UniPathway" id="UPA00223"/>
<dbReference type="InterPro" id="IPR002020">
    <property type="entry name" value="Citrate_synthase"/>
</dbReference>
<proteinExistence type="inferred from homology"/>
<evidence type="ECO:0000313" key="8">
    <source>
        <dbReference type="Proteomes" id="UP000287601"/>
    </source>
</evidence>
<dbReference type="EMBL" id="CP035281">
    <property type="protein sequence ID" value="QAT43495.1"/>
    <property type="molecule type" value="Genomic_DNA"/>
</dbReference>
<dbReference type="InterPro" id="IPR016143">
    <property type="entry name" value="Citrate_synth-like_sm_a-sub"/>
</dbReference>
<evidence type="ECO:0000256" key="6">
    <source>
        <dbReference type="PIRSR" id="PIRSR001369-1"/>
    </source>
</evidence>
<sequence length="468" mass="52116">MGDNYEAFTAENDRLIDKLSEEKAFYRSKAKILSKTDIIPDSLYIEKDVKRGLRNANGTGVIVGLTKVGDVIGYDFDEQGNKIAIDGKLYYRGYDVEDLFNNCVKENRFGFEEVTYLLLFGELPSKEELSEFTKLLGAKRELPKGFARDMILTAPSKSIMNKLARSVLAMYSYDDNPDDTSIENVLRQSISLIGHFPALIAYGFQAKRSSFDNESLHLHNPIPELSTAENILRMIRPTGEYTDIEAKLLDLSLILHAEHGGGNNSTFTTHLVSSSGTDTYSAISAAVGSLKGPRHGGANIAVINMMHDLVHHVKDITNEAQVEDYLVKVLKGDANDRSGLIYGLGHAIYTISDPRATLLKSMARKLAESKGLEDSFHLYEFIENRGASLYKEVKGIDKPMPANVDLYSGFVYRALNIPVDIATPLFATARLSGWCAHRLEEIITGRRLMRPAYNGVQPYLEYVPIAKR</sequence>
<evidence type="ECO:0000256" key="4">
    <source>
        <dbReference type="ARBA" id="ARBA00049288"/>
    </source>
</evidence>
<dbReference type="Gene3D" id="1.10.230.10">
    <property type="entry name" value="Cytochrome P450-Terp, domain 2"/>
    <property type="match status" value="1"/>
</dbReference>
<keyword evidence="3 5" id="KW-0808">Transferase</keyword>
<feature type="active site" evidence="6">
    <location>
        <position position="346"/>
    </location>
</feature>
<dbReference type="Proteomes" id="UP000287601">
    <property type="component" value="Chromosome"/>
</dbReference>
<dbReference type="RefSeq" id="WP_128746275.1">
    <property type="nucleotide sequence ID" value="NZ_CP035281.1"/>
</dbReference>
<dbReference type="GO" id="GO:0036440">
    <property type="term" value="F:citrate synthase activity"/>
    <property type="evidence" value="ECO:0007669"/>
    <property type="project" value="UniProtKB-EC"/>
</dbReference>
<keyword evidence="8" id="KW-1185">Reference proteome</keyword>
<organism evidence="7 8">
    <name type="scientific">Aminipila luticellarii</name>
    <dbReference type="NCBI Taxonomy" id="2507160"/>
    <lineage>
        <taxon>Bacteria</taxon>
        <taxon>Bacillati</taxon>
        <taxon>Bacillota</taxon>
        <taxon>Clostridia</taxon>
        <taxon>Peptostreptococcales</taxon>
        <taxon>Anaerovoracaceae</taxon>
        <taxon>Aminipila</taxon>
    </lineage>
</organism>
<reference evidence="7 8" key="1">
    <citation type="submission" date="2019-01" db="EMBL/GenBank/DDBJ databases">
        <title>Draft genomes of a novel of Aminipila strains.</title>
        <authorList>
            <person name="Ma S."/>
        </authorList>
    </citation>
    <scope>NUCLEOTIDE SEQUENCE [LARGE SCALE GENOMIC DNA]</scope>
    <source>
        <strain evidence="8">JN-39</strain>
    </source>
</reference>
<dbReference type="SUPFAM" id="SSF48256">
    <property type="entry name" value="Citrate synthase"/>
    <property type="match status" value="1"/>
</dbReference>
<dbReference type="AlphaFoldDB" id="A0A410PX64"/>
<dbReference type="PANTHER" id="PTHR11739">
    <property type="entry name" value="CITRATE SYNTHASE"/>
    <property type="match status" value="1"/>
</dbReference>
<dbReference type="Pfam" id="PF00285">
    <property type="entry name" value="Citrate_synt"/>
    <property type="match status" value="1"/>
</dbReference>
<feature type="active site" evidence="6">
    <location>
        <position position="405"/>
    </location>
</feature>
<evidence type="ECO:0000256" key="2">
    <source>
        <dbReference type="ARBA" id="ARBA00010566"/>
    </source>
</evidence>
<comment type="pathway">
    <text evidence="1">Carbohydrate metabolism; tricarboxylic acid cycle.</text>
</comment>
<protein>
    <recommendedName>
        <fullName evidence="5">Citrate synthase</fullName>
    </recommendedName>
</protein>
<comment type="catalytic activity">
    <reaction evidence="4">
        <text>oxaloacetate + acetyl-CoA + H2O = citrate + CoA + H(+)</text>
        <dbReference type="Rhea" id="RHEA:16845"/>
        <dbReference type="ChEBI" id="CHEBI:15377"/>
        <dbReference type="ChEBI" id="CHEBI:15378"/>
        <dbReference type="ChEBI" id="CHEBI:16452"/>
        <dbReference type="ChEBI" id="CHEBI:16947"/>
        <dbReference type="ChEBI" id="CHEBI:57287"/>
        <dbReference type="ChEBI" id="CHEBI:57288"/>
        <dbReference type="EC" id="2.3.3.16"/>
    </reaction>
</comment>
<evidence type="ECO:0000256" key="5">
    <source>
        <dbReference type="PIRNR" id="PIRNR001369"/>
    </source>
</evidence>
<dbReference type="PRINTS" id="PR00143">
    <property type="entry name" value="CITRTSNTHASE"/>
</dbReference>
<dbReference type="GO" id="GO:0005975">
    <property type="term" value="P:carbohydrate metabolic process"/>
    <property type="evidence" value="ECO:0007669"/>
    <property type="project" value="TreeGrafter"/>
</dbReference>
<evidence type="ECO:0000313" key="7">
    <source>
        <dbReference type="EMBL" id="QAT43495.1"/>
    </source>
</evidence>
<dbReference type="InterPro" id="IPR016142">
    <property type="entry name" value="Citrate_synth-like_lrg_a-sub"/>
</dbReference>
<dbReference type="NCBIfam" id="NF010635">
    <property type="entry name" value="PRK14032.1"/>
    <property type="match status" value="1"/>
</dbReference>
<dbReference type="GO" id="GO:0006099">
    <property type="term" value="P:tricarboxylic acid cycle"/>
    <property type="evidence" value="ECO:0007669"/>
    <property type="project" value="UniProtKB-UniPathway"/>
</dbReference>
<dbReference type="GO" id="GO:0005829">
    <property type="term" value="C:cytosol"/>
    <property type="evidence" value="ECO:0007669"/>
    <property type="project" value="TreeGrafter"/>
</dbReference>
<evidence type="ECO:0000256" key="1">
    <source>
        <dbReference type="ARBA" id="ARBA00005163"/>
    </source>
</evidence>